<dbReference type="EMBL" id="CACRXK020002351">
    <property type="protein sequence ID" value="CAB3993904.1"/>
    <property type="molecule type" value="Genomic_DNA"/>
</dbReference>
<gene>
    <name evidence="1" type="ORF">PACLA_8A021974</name>
</gene>
<protein>
    <submittedName>
        <fullName evidence="1">Uncharacterized protein</fullName>
    </submittedName>
</protein>
<sequence>MTEGSEDVKLVADLNAKLKLLKFTRDKTGSITTGSIITAMERHLKALNTVLDDVDGLRRNVEQSKFEKGEELEVVAEWGAELDGEIGKTDEAITALKNAITEVRSNQIGRDREKEHALKEKERKEQLLFEKRKFELKLEYEQKLDETRKSQGQ</sequence>
<evidence type="ECO:0000313" key="2">
    <source>
        <dbReference type="Proteomes" id="UP001152795"/>
    </source>
</evidence>
<organism evidence="1 2">
    <name type="scientific">Paramuricea clavata</name>
    <name type="common">Red gorgonian</name>
    <name type="synonym">Violescent sea-whip</name>
    <dbReference type="NCBI Taxonomy" id="317549"/>
    <lineage>
        <taxon>Eukaryota</taxon>
        <taxon>Metazoa</taxon>
        <taxon>Cnidaria</taxon>
        <taxon>Anthozoa</taxon>
        <taxon>Octocorallia</taxon>
        <taxon>Malacalcyonacea</taxon>
        <taxon>Plexauridae</taxon>
        <taxon>Paramuricea</taxon>
    </lineage>
</organism>
<dbReference type="AlphaFoldDB" id="A0A6S7GKB7"/>
<evidence type="ECO:0000313" key="1">
    <source>
        <dbReference type="EMBL" id="CAB3993904.1"/>
    </source>
</evidence>
<keyword evidence="2" id="KW-1185">Reference proteome</keyword>
<reference evidence="1" key="1">
    <citation type="submission" date="2020-04" db="EMBL/GenBank/DDBJ databases">
        <authorList>
            <person name="Alioto T."/>
            <person name="Alioto T."/>
            <person name="Gomez Garrido J."/>
        </authorList>
    </citation>
    <scope>NUCLEOTIDE SEQUENCE</scope>
    <source>
        <strain evidence="1">A484AB</strain>
    </source>
</reference>
<feature type="non-terminal residue" evidence="1">
    <location>
        <position position="153"/>
    </location>
</feature>
<comment type="caution">
    <text evidence="1">The sequence shown here is derived from an EMBL/GenBank/DDBJ whole genome shotgun (WGS) entry which is preliminary data.</text>
</comment>
<dbReference type="Proteomes" id="UP001152795">
    <property type="component" value="Unassembled WGS sequence"/>
</dbReference>
<accession>A0A6S7GKB7</accession>
<name>A0A6S7GKB7_PARCT</name>
<proteinExistence type="predicted"/>